<evidence type="ECO:0000313" key="2">
    <source>
        <dbReference type="EMBL" id="MCE4540718.1"/>
    </source>
</evidence>
<comment type="caution">
    <text evidence="2">The sequence shown here is derived from an EMBL/GenBank/DDBJ whole genome shotgun (WGS) entry which is preliminary data.</text>
</comment>
<evidence type="ECO:0000313" key="3">
    <source>
        <dbReference type="Proteomes" id="UP001201463"/>
    </source>
</evidence>
<dbReference type="InterPro" id="IPR005094">
    <property type="entry name" value="Endonuclease_MobA/VirD2"/>
</dbReference>
<name>A0ABS8XPU5_9BURK</name>
<proteinExistence type="predicted"/>
<protein>
    <submittedName>
        <fullName evidence="2">Relaxase/mobilization nuclease domain-containing protein</fullName>
    </submittedName>
</protein>
<accession>A0ABS8XPU5</accession>
<dbReference type="Gene3D" id="3.30.930.30">
    <property type="match status" value="1"/>
</dbReference>
<sequence>MAVSDGLIVQWGERLFYPDNRIVKGDRTPRLTGPLAVRAAAIRRRIAAVVGRRAPQAFVRVTGGGRGMGAIAAHLRYIGKNGQLEMEDDRGVSRNGEEAVRDIVDQWRHAGRYIGNVEHHREALNLMLSMPAGTEPSLVAEAAREFARLELGGHRWVMVLHRHQANPHVHLCVKLRSVEGDRLRHGPADLRRWRETFAERLRTFGLEVEATHPTVRGKSRDGEPLWRLKAREDGRLRQDLLPTGFSAAEWRRCGEAFQCWNHLWQALRDSDRSDDRALGQQVGDFLVRTPFMSEVLRRYPDEFQDVRRYLSEQREQVVARGRPGPEFVR</sequence>
<dbReference type="Proteomes" id="UP001201463">
    <property type="component" value="Unassembled WGS sequence"/>
</dbReference>
<organism evidence="2 3">
    <name type="scientific">Pelomonas caseinilytica</name>
    <dbReference type="NCBI Taxonomy" id="2906763"/>
    <lineage>
        <taxon>Bacteria</taxon>
        <taxon>Pseudomonadati</taxon>
        <taxon>Pseudomonadota</taxon>
        <taxon>Betaproteobacteria</taxon>
        <taxon>Burkholderiales</taxon>
        <taxon>Sphaerotilaceae</taxon>
        <taxon>Roseateles</taxon>
    </lineage>
</organism>
<feature type="domain" description="MobA/VirD2-like nuclease" evidence="1">
    <location>
        <begin position="84"/>
        <end position="206"/>
    </location>
</feature>
<gene>
    <name evidence="2" type="ORF">LXT12_26150</name>
</gene>
<dbReference type="EMBL" id="JAJTWT010000022">
    <property type="protein sequence ID" value="MCE4540718.1"/>
    <property type="molecule type" value="Genomic_DNA"/>
</dbReference>
<keyword evidence="3" id="KW-1185">Reference proteome</keyword>
<reference evidence="2 3" key="1">
    <citation type="submission" date="2021-12" db="EMBL/GenBank/DDBJ databases">
        <title>Genome seq of p7.</title>
        <authorList>
            <person name="Seo T."/>
        </authorList>
    </citation>
    <scope>NUCLEOTIDE SEQUENCE [LARGE SCALE GENOMIC DNA]</scope>
    <source>
        <strain evidence="2 3">P7</strain>
    </source>
</reference>
<evidence type="ECO:0000259" key="1">
    <source>
        <dbReference type="Pfam" id="PF03432"/>
    </source>
</evidence>
<dbReference type="Pfam" id="PF03432">
    <property type="entry name" value="Relaxase"/>
    <property type="match status" value="1"/>
</dbReference>
<dbReference type="RefSeq" id="WP_233395396.1">
    <property type="nucleotide sequence ID" value="NZ_JAJTWT010000022.1"/>
</dbReference>